<comment type="subunit">
    <text evidence="8 9">F-type ATPases have 2 components, CF(1) - the catalytic core - and CF(0) - the membrane proton channel. CF(1) has five subunits: alpha(3), beta(3), gamma(1), delta(1), epsilon(1). CF(0) has three main subunits: a, b and c.</text>
</comment>
<keyword evidence="4 8" id="KW-0406">Ion transport</keyword>
<dbReference type="RefSeq" id="YP_009106738.1">
    <property type="nucleotide sequence ID" value="NC_025547.1"/>
</dbReference>
<dbReference type="NCBIfam" id="TIGR01216">
    <property type="entry name" value="ATP_synt_epsi"/>
    <property type="match status" value="1"/>
</dbReference>
<feature type="coiled-coil region" evidence="10">
    <location>
        <begin position="89"/>
        <end position="116"/>
    </location>
</feature>
<keyword evidence="7 8" id="KW-0066">ATP synthesis</keyword>
<evidence type="ECO:0000259" key="12">
    <source>
        <dbReference type="Pfam" id="PF02823"/>
    </source>
</evidence>
<dbReference type="InterPro" id="IPR020546">
    <property type="entry name" value="ATP_synth_F1_dsu/esu_N"/>
</dbReference>
<reference evidence="13" key="1">
    <citation type="journal article" date="2014" name="BMC Evol. Biol.">
        <title>Chloroplast phylogenomic analysis resolves deep-level relationships within the green algal class Trebouxiophyceae.</title>
        <authorList>
            <person name="Lemieux C."/>
            <person name="Otis C."/>
            <person name="Turmel M."/>
        </authorList>
    </citation>
    <scope>NUCLEOTIDE SEQUENCE</scope>
</reference>
<keyword evidence="6 8" id="KW-0139">CF(1)</keyword>
<dbReference type="Pfam" id="PF02823">
    <property type="entry name" value="ATP-synt_DE_N"/>
    <property type="match status" value="1"/>
</dbReference>
<dbReference type="GeneID" id="22161202"/>
<dbReference type="InterPro" id="IPR001469">
    <property type="entry name" value="ATP_synth_F1_dsu/esu"/>
</dbReference>
<comment type="subcellular location">
    <subcellularLocation>
        <location evidence="1">Membrane</location>
        <topology evidence="1">Peripheral membrane protein</topology>
    </subcellularLocation>
    <subcellularLocation>
        <location evidence="8">Plastid</location>
        <location evidence="8">Chloroplast thylakoid membrane</location>
        <topology evidence="8">Peripheral membrane protein</topology>
    </subcellularLocation>
</comment>
<keyword evidence="9 13" id="KW-0934">Plastid</keyword>
<dbReference type="GO" id="GO:0009535">
    <property type="term" value="C:chloroplast thylakoid membrane"/>
    <property type="evidence" value="ECO:0007669"/>
    <property type="project" value="UniProtKB-SubCell"/>
</dbReference>
<dbReference type="GeneID" id="22161116"/>
<dbReference type="EMBL" id="KM462886">
    <property type="protein sequence ID" value="AIT95554.1"/>
    <property type="molecule type" value="Genomic_DNA"/>
</dbReference>
<sequence>MSLQVCIITPKGILWNDQADEIILPGPYGQFGILQNHCRLFTGLDVGATYIRSNTTWTSLAVMGGFAQVENNQVLVLAHDGEAAENIQLEQAETAFQEATKRLDTAEGSKERAEAMLAFKRARARYRVLRPLFN</sequence>
<dbReference type="CDD" id="cd12152">
    <property type="entry name" value="F1-ATPase_delta"/>
    <property type="match status" value="1"/>
</dbReference>
<organism evidence="13">
    <name type="scientific">Pseudochloris wilhelmii</name>
    <dbReference type="NCBI Taxonomy" id="1418016"/>
    <lineage>
        <taxon>Eukaryota</taxon>
        <taxon>Viridiplantae</taxon>
        <taxon>Chlorophyta</taxon>
        <taxon>core chlorophytes</taxon>
        <taxon>Trebouxiophyceae</taxon>
        <taxon>Chlorellales</taxon>
        <taxon>Chlorellaceae</taxon>
        <taxon>Pseudochloris</taxon>
    </lineage>
</organism>
<evidence type="ECO:0000256" key="2">
    <source>
        <dbReference type="ARBA" id="ARBA00005712"/>
    </source>
</evidence>
<dbReference type="GO" id="GO:0005524">
    <property type="term" value="F:ATP binding"/>
    <property type="evidence" value="ECO:0007669"/>
    <property type="project" value="UniProtKB-UniRule"/>
</dbReference>
<evidence type="ECO:0000259" key="11">
    <source>
        <dbReference type="Pfam" id="PF00401"/>
    </source>
</evidence>
<evidence type="ECO:0000256" key="5">
    <source>
        <dbReference type="ARBA" id="ARBA00023136"/>
    </source>
</evidence>
<evidence type="ECO:0000256" key="3">
    <source>
        <dbReference type="ARBA" id="ARBA00022448"/>
    </source>
</evidence>
<dbReference type="GO" id="GO:0046933">
    <property type="term" value="F:proton-transporting ATP synthase activity, rotational mechanism"/>
    <property type="evidence" value="ECO:0007669"/>
    <property type="project" value="UniProtKB-UniRule"/>
</dbReference>
<dbReference type="InterPro" id="IPR036771">
    <property type="entry name" value="ATPsynth_dsu/esu_N"/>
</dbReference>
<feature type="domain" description="ATP synthase epsilon subunit C-terminal" evidence="11">
    <location>
        <begin position="85"/>
        <end position="129"/>
    </location>
</feature>
<dbReference type="PANTHER" id="PTHR13822">
    <property type="entry name" value="ATP SYNTHASE DELTA/EPSILON CHAIN"/>
    <property type="match status" value="1"/>
</dbReference>
<dbReference type="InterPro" id="IPR020547">
    <property type="entry name" value="ATP_synth_F1_esu_C"/>
</dbReference>
<name>A0A097KQM9_9CHLO</name>
<dbReference type="Gene3D" id="2.60.15.10">
    <property type="entry name" value="F0F1 ATP synthase delta/epsilon subunit, N-terminal"/>
    <property type="match status" value="1"/>
</dbReference>
<geneLocation type="chloroplast" evidence="13"/>
<feature type="domain" description="ATP synthase F1 complex delta/epsilon subunit N-terminal" evidence="12">
    <location>
        <begin position="3"/>
        <end position="79"/>
    </location>
</feature>
<dbReference type="Pfam" id="PF00401">
    <property type="entry name" value="ATP-synt_DE"/>
    <property type="match status" value="1"/>
</dbReference>
<evidence type="ECO:0000256" key="7">
    <source>
        <dbReference type="ARBA" id="ARBA00023310"/>
    </source>
</evidence>
<dbReference type="AlphaFoldDB" id="A0A097KQM9"/>
<keyword evidence="8 9" id="KW-0793">Thylakoid</keyword>
<keyword evidence="13" id="KW-0150">Chloroplast</keyword>
<dbReference type="HAMAP" id="MF_00530">
    <property type="entry name" value="ATP_synth_epsil_bac"/>
    <property type="match status" value="1"/>
</dbReference>
<keyword evidence="10" id="KW-0175">Coiled coil</keyword>
<keyword evidence="3 8" id="KW-0813">Transport</keyword>
<dbReference type="GO" id="GO:0045259">
    <property type="term" value="C:proton-transporting ATP synthase complex"/>
    <property type="evidence" value="ECO:0007669"/>
    <property type="project" value="UniProtKB-KW"/>
</dbReference>
<accession>A0A097KQM9</accession>
<evidence type="ECO:0000256" key="1">
    <source>
        <dbReference type="ARBA" id="ARBA00004170"/>
    </source>
</evidence>
<comment type="similarity">
    <text evidence="2 8 9">Belongs to the ATPase epsilon chain family.</text>
</comment>
<comment type="function">
    <text evidence="8 9">Produces ATP from ADP in the presence of a proton gradient across the membrane.</text>
</comment>
<evidence type="ECO:0000256" key="4">
    <source>
        <dbReference type="ARBA" id="ARBA00023065"/>
    </source>
</evidence>
<evidence type="ECO:0000256" key="6">
    <source>
        <dbReference type="ARBA" id="ARBA00023196"/>
    </source>
</evidence>
<evidence type="ECO:0000256" key="10">
    <source>
        <dbReference type="SAM" id="Coils"/>
    </source>
</evidence>
<evidence type="ECO:0000256" key="9">
    <source>
        <dbReference type="RuleBase" id="RU003655"/>
    </source>
</evidence>
<dbReference type="EMBL" id="KM462886">
    <property type="protein sequence ID" value="AIT95475.1"/>
    <property type="molecule type" value="Genomic_DNA"/>
</dbReference>
<keyword evidence="8 9" id="KW-0375">Hydrogen ion transport</keyword>
<evidence type="ECO:0000313" key="13">
    <source>
        <dbReference type="EMBL" id="AIT95475.1"/>
    </source>
</evidence>
<dbReference type="RefSeq" id="YP_009106723.1">
    <property type="nucleotide sequence ID" value="NC_025547.1"/>
</dbReference>
<keyword evidence="5 8" id="KW-0472">Membrane</keyword>
<gene>
    <name evidence="8 13" type="primary">atpE</name>
</gene>
<evidence type="ECO:0000256" key="8">
    <source>
        <dbReference type="HAMAP-Rule" id="MF_00530"/>
    </source>
</evidence>
<dbReference type="PANTHER" id="PTHR13822:SF10">
    <property type="entry name" value="ATP SYNTHASE EPSILON CHAIN, CHLOROPLASTIC"/>
    <property type="match status" value="1"/>
</dbReference>
<dbReference type="SUPFAM" id="SSF51344">
    <property type="entry name" value="Epsilon subunit of F1F0-ATP synthase N-terminal domain"/>
    <property type="match status" value="1"/>
</dbReference>
<protein>
    <recommendedName>
        <fullName evidence="8 9">ATP synthase epsilon chain, chloroplastic</fullName>
    </recommendedName>
    <alternativeName>
        <fullName evidence="8">ATP synthase F1 sector epsilon subunit</fullName>
    </alternativeName>
    <alternativeName>
        <fullName evidence="8">F-ATPase epsilon subunit</fullName>
    </alternativeName>
</protein>
<proteinExistence type="inferred from homology"/>
<dbReference type="Gene3D" id="6.10.140.480">
    <property type="match status" value="1"/>
</dbReference>